<evidence type="ECO:0000313" key="1">
    <source>
        <dbReference type="EMBL" id="CEK86603.1"/>
    </source>
</evidence>
<feature type="non-terminal residue" evidence="1">
    <location>
        <position position="57"/>
    </location>
</feature>
<organism evidence="1">
    <name type="scientific">Arion vulgaris</name>
    <dbReference type="NCBI Taxonomy" id="1028688"/>
    <lineage>
        <taxon>Eukaryota</taxon>
        <taxon>Metazoa</taxon>
        <taxon>Spiralia</taxon>
        <taxon>Lophotrochozoa</taxon>
        <taxon>Mollusca</taxon>
        <taxon>Gastropoda</taxon>
        <taxon>Heterobranchia</taxon>
        <taxon>Euthyneura</taxon>
        <taxon>Panpulmonata</taxon>
        <taxon>Eupulmonata</taxon>
        <taxon>Stylommatophora</taxon>
        <taxon>Helicina</taxon>
        <taxon>Arionoidea</taxon>
        <taxon>Arionidae</taxon>
        <taxon>Arion</taxon>
    </lineage>
</organism>
<name>A0A0B7B0Q2_9EUPU</name>
<reference evidence="1" key="1">
    <citation type="submission" date="2014-12" db="EMBL/GenBank/DDBJ databases">
        <title>Insight into the proteome of Arion vulgaris.</title>
        <authorList>
            <person name="Aradska J."/>
            <person name="Bulat T."/>
            <person name="Smidak R."/>
            <person name="Sarate P."/>
            <person name="Gangsoo J."/>
            <person name="Sialana F."/>
            <person name="Bilban M."/>
            <person name="Lubec G."/>
        </authorList>
    </citation>
    <scope>NUCLEOTIDE SEQUENCE</scope>
    <source>
        <tissue evidence="1">Skin</tissue>
    </source>
</reference>
<dbReference type="EMBL" id="HACG01039738">
    <property type="protein sequence ID" value="CEK86603.1"/>
    <property type="molecule type" value="Transcribed_RNA"/>
</dbReference>
<dbReference type="AlphaFoldDB" id="A0A0B7B0Q2"/>
<gene>
    <name evidence="1" type="primary">ORF154674</name>
</gene>
<protein>
    <submittedName>
        <fullName evidence="1">Uncharacterized protein</fullName>
    </submittedName>
</protein>
<accession>A0A0B7B0Q2</accession>
<sequence length="57" mass="6723">MISQEEKSMLTRRLRTILSNKSLQIDYHQNYIKDCCLCLLHAMSLRSFFLCKKEIGA</sequence>
<proteinExistence type="predicted"/>